<dbReference type="NCBIfam" id="NF040982">
    <property type="entry name" value="ComGD"/>
    <property type="match status" value="1"/>
</dbReference>
<dbReference type="RefSeq" id="WP_115747766.1">
    <property type="nucleotide sequence ID" value="NZ_PIOD01000001.1"/>
</dbReference>
<name>A0A3D8Q128_9BACI</name>
<keyword evidence="2" id="KW-0178">Competence</keyword>
<keyword evidence="3" id="KW-1133">Transmembrane helix</keyword>
<organism evidence="4 5">
    <name type="scientific">Oceanobacillus chungangensis</name>
    <dbReference type="NCBI Taxonomy" id="1229152"/>
    <lineage>
        <taxon>Bacteria</taxon>
        <taxon>Bacillati</taxon>
        <taxon>Bacillota</taxon>
        <taxon>Bacilli</taxon>
        <taxon>Bacillales</taxon>
        <taxon>Bacillaceae</taxon>
        <taxon>Oceanobacillus</taxon>
    </lineage>
</organism>
<keyword evidence="5" id="KW-1185">Reference proteome</keyword>
<proteinExistence type="predicted"/>
<dbReference type="NCBIfam" id="TIGR02532">
    <property type="entry name" value="IV_pilin_GFxxxE"/>
    <property type="match status" value="1"/>
</dbReference>
<evidence type="ECO:0000256" key="1">
    <source>
        <dbReference type="ARBA" id="ARBA00004241"/>
    </source>
</evidence>
<accession>A0A3D8Q128</accession>
<dbReference type="InterPro" id="IPR012902">
    <property type="entry name" value="N_methyl_site"/>
</dbReference>
<dbReference type="InterPro" id="IPR016785">
    <property type="entry name" value="ComGD"/>
</dbReference>
<keyword evidence="3" id="KW-0812">Transmembrane</keyword>
<gene>
    <name evidence="4" type="ORF">CWR45_00125</name>
</gene>
<comment type="subcellular location">
    <subcellularLocation>
        <location evidence="1">Cell surface</location>
    </subcellularLocation>
</comment>
<evidence type="ECO:0000313" key="4">
    <source>
        <dbReference type="EMBL" id="RDW21933.1"/>
    </source>
</evidence>
<dbReference type="OrthoDB" id="1653576at2"/>
<dbReference type="EMBL" id="PIOD01000001">
    <property type="protein sequence ID" value="RDW21933.1"/>
    <property type="molecule type" value="Genomic_DNA"/>
</dbReference>
<reference evidence="5" key="1">
    <citation type="submission" date="2017-11" db="EMBL/GenBank/DDBJ databases">
        <authorList>
            <person name="Zhu W."/>
        </authorList>
    </citation>
    <scope>NUCLEOTIDE SEQUENCE [LARGE SCALE GENOMIC DNA]</scope>
    <source>
        <strain evidence="5">CAU 1051</strain>
    </source>
</reference>
<protein>
    <recommendedName>
        <fullName evidence="6">Competence protein ComG</fullName>
    </recommendedName>
</protein>
<evidence type="ECO:0008006" key="6">
    <source>
        <dbReference type="Google" id="ProtNLM"/>
    </source>
</evidence>
<keyword evidence="3" id="KW-0472">Membrane</keyword>
<sequence>MEKLAYKWFVTNKKGFTLLEMLIVLSILSVMLLFIVPINKSNIEKVQTTKFIEQLEFDMLMIQNLSTTVDDSFSIRFYNDRYSILQGWKPAFAIRKYPPGFQIDFKNKDTIVFNKYGSIINPRKIKINVGEKDFDIVFPLGKGRFYINEE</sequence>
<dbReference type="GO" id="GO:0030420">
    <property type="term" value="P:establishment of competence for transformation"/>
    <property type="evidence" value="ECO:0007669"/>
    <property type="project" value="UniProtKB-KW"/>
</dbReference>
<feature type="transmembrane region" description="Helical" evidence="3">
    <location>
        <begin position="16"/>
        <end position="36"/>
    </location>
</feature>
<comment type="caution">
    <text evidence="4">The sequence shown here is derived from an EMBL/GenBank/DDBJ whole genome shotgun (WGS) entry which is preliminary data.</text>
</comment>
<evidence type="ECO:0000256" key="2">
    <source>
        <dbReference type="ARBA" id="ARBA00023287"/>
    </source>
</evidence>
<dbReference type="GO" id="GO:0009986">
    <property type="term" value="C:cell surface"/>
    <property type="evidence" value="ECO:0007669"/>
    <property type="project" value="UniProtKB-SubCell"/>
</dbReference>
<evidence type="ECO:0000313" key="5">
    <source>
        <dbReference type="Proteomes" id="UP000256520"/>
    </source>
</evidence>
<evidence type="ECO:0000256" key="3">
    <source>
        <dbReference type="SAM" id="Phobius"/>
    </source>
</evidence>
<dbReference type="Proteomes" id="UP000256520">
    <property type="component" value="Unassembled WGS sequence"/>
</dbReference>
<dbReference type="SUPFAM" id="SSF54523">
    <property type="entry name" value="Pili subunits"/>
    <property type="match status" value="1"/>
</dbReference>
<dbReference type="Pfam" id="PF07963">
    <property type="entry name" value="N_methyl"/>
    <property type="match status" value="1"/>
</dbReference>
<dbReference type="PROSITE" id="PS00409">
    <property type="entry name" value="PROKAR_NTER_METHYL"/>
    <property type="match status" value="1"/>
</dbReference>
<dbReference type="PIRSF" id="PIRSF021292">
    <property type="entry name" value="Competence_ComGD"/>
    <property type="match status" value="1"/>
</dbReference>
<dbReference type="InterPro" id="IPR045584">
    <property type="entry name" value="Pilin-like"/>
</dbReference>
<dbReference type="AlphaFoldDB" id="A0A3D8Q128"/>